<evidence type="ECO:0000256" key="1">
    <source>
        <dbReference type="SAM" id="SignalP"/>
    </source>
</evidence>
<feature type="signal peptide" evidence="1">
    <location>
        <begin position="1"/>
        <end position="22"/>
    </location>
</feature>
<evidence type="ECO:0000313" key="3">
    <source>
        <dbReference type="Proteomes" id="UP001234178"/>
    </source>
</evidence>
<dbReference type="EMBL" id="JAOYFB010000001">
    <property type="protein sequence ID" value="KAK4003163.1"/>
    <property type="molecule type" value="Genomic_DNA"/>
</dbReference>
<proteinExistence type="predicted"/>
<evidence type="ECO:0000313" key="2">
    <source>
        <dbReference type="EMBL" id="KAK4003163.1"/>
    </source>
</evidence>
<keyword evidence="1" id="KW-0732">Signal</keyword>
<accession>A0ABQ9YRB8</accession>
<reference evidence="2 3" key="1">
    <citation type="journal article" date="2023" name="Nucleic Acids Res.">
        <title>The hologenome of Daphnia magna reveals possible DNA methylation and microbiome-mediated evolution of the host genome.</title>
        <authorList>
            <person name="Chaturvedi A."/>
            <person name="Li X."/>
            <person name="Dhandapani V."/>
            <person name="Marshall H."/>
            <person name="Kissane S."/>
            <person name="Cuenca-Cambronero M."/>
            <person name="Asole G."/>
            <person name="Calvet F."/>
            <person name="Ruiz-Romero M."/>
            <person name="Marangio P."/>
            <person name="Guigo R."/>
            <person name="Rago D."/>
            <person name="Mirbahai L."/>
            <person name="Eastwood N."/>
            <person name="Colbourne J.K."/>
            <person name="Zhou J."/>
            <person name="Mallon E."/>
            <person name="Orsini L."/>
        </authorList>
    </citation>
    <scope>NUCLEOTIDE SEQUENCE [LARGE SCALE GENOMIC DNA]</scope>
    <source>
        <strain evidence="2">LRV0_1</strain>
    </source>
</reference>
<comment type="caution">
    <text evidence="2">The sequence shown here is derived from an EMBL/GenBank/DDBJ whole genome shotgun (WGS) entry which is preliminary data.</text>
</comment>
<organism evidence="2 3">
    <name type="scientific">Daphnia magna</name>
    <dbReference type="NCBI Taxonomy" id="35525"/>
    <lineage>
        <taxon>Eukaryota</taxon>
        <taxon>Metazoa</taxon>
        <taxon>Ecdysozoa</taxon>
        <taxon>Arthropoda</taxon>
        <taxon>Crustacea</taxon>
        <taxon>Branchiopoda</taxon>
        <taxon>Diplostraca</taxon>
        <taxon>Cladocera</taxon>
        <taxon>Anomopoda</taxon>
        <taxon>Daphniidae</taxon>
        <taxon>Daphnia</taxon>
    </lineage>
</organism>
<name>A0ABQ9YRB8_9CRUS</name>
<protein>
    <recommendedName>
        <fullName evidence="4">Secreted protein</fullName>
    </recommendedName>
</protein>
<feature type="chain" id="PRO_5045594904" description="Secreted protein" evidence="1">
    <location>
        <begin position="23"/>
        <end position="116"/>
    </location>
</feature>
<dbReference type="Proteomes" id="UP001234178">
    <property type="component" value="Unassembled WGS sequence"/>
</dbReference>
<sequence length="116" mass="12853">MPAPPFKALASLGWALSLGAQSIQIQILLYMGQPQLHVLRVGMRYAPQKLLESAATAIAAERRDYSMHFIFLPFCSPAMEMPHNNQHTYIVLRVPAEAESRVRSPVERHGPSCSPG</sequence>
<keyword evidence="3" id="KW-1185">Reference proteome</keyword>
<gene>
    <name evidence="2" type="ORF">OUZ56_004945</name>
</gene>
<evidence type="ECO:0008006" key="4">
    <source>
        <dbReference type="Google" id="ProtNLM"/>
    </source>
</evidence>